<gene>
    <name evidence="3" type="primary">birA_2</name>
    <name evidence="3" type="ORF">Verru16b_01942</name>
</gene>
<dbReference type="NCBIfam" id="TIGR00121">
    <property type="entry name" value="birA_ligase"/>
    <property type="match status" value="1"/>
</dbReference>
<dbReference type="InterPro" id="IPR004408">
    <property type="entry name" value="Biotin_CoA_COase_ligase"/>
</dbReference>
<dbReference type="PANTHER" id="PTHR12835:SF5">
    <property type="entry name" value="BIOTIN--PROTEIN LIGASE"/>
    <property type="match status" value="1"/>
</dbReference>
<dbReference type="GO" id="GO:0005737">
    <property type="term" value="C:cytoplasm"/>
    <property type="evidence" value="ECO:0007669"/>
    <property type="project" value="TreeGrafter"/>
</dbReference>
<dbReference type="STRING" id="1838286.Verru16b_01942"/>
<dbReference type="Pfam" id="PF03099">
    <property type="entry name" value="BPL_LplA_LipB"/>
    <property type="match status" value="1"/>
</dbReference>
<dbReference type="SUPFAM" id="SSF55681">
    <property type="entry name" value="Class II aaRS and biotin synthetases"/>
    <property type="match status" value="1"/>
</dbReference>
<dbReference type="PROSITE" id="PS51733">
    <property type="entry name" value="BPL_LPL_CATALYTIC"/>
    <property type="match status" value="1"/>
</dbReference>
<evidence type="ECO:0000313" key="3">
    <source>
        <dbReference type="EMBL" id="AOS44873.1"/>
    </source>
</evidence>
<dbReference type="AlphaFoldDB" id="A0A1D8AVG0"/>
<keyword evidence="4" id="KW-1185">Reference proteome</keyword>
<proteinExistence type="predicted"/>
<reference evidence="3 4" key="1">
    <citation type="submission" date="2016-06" db="EMBL/GenBank/DDBJ databases">
        <title>Three novel species with peptidoglycan cell walls form the new genus Lacunisphaera gen. nov. in the family Opitutaceae of the verrucomicrobial subdivision 4.</title>
        <authorList>
            <person name="Rast P."/>
            <person name="Gloeckner I."/>
            <person name="Jogler M."/>
            <person name="Boedeker C."/>
            <person name="Jeske O."/>
            <person name="Wiegand S."/>
            <person name="Reinhardt R."/>
            <person name="Schumann P."/>
            <person name="Rohde M."/>
            <person name="Spring S."/>
            <person name="Gloeckner F.O."/>
            <person name="Jogler C."/>
        </authorList>
    </citation>
    <scope>NUCLEOTIDE SEQUENCE [LARGE SCALE GENOMIC DNA]</scope>
    <source>
        <strain evidence="3 4">IG16b</strain>
    </source>
</reference>
<organism evidence="3 4">
    <name type="scientific">Lacunisphaera limnophila</name>
    <dbReference type="NCBI Taxonomy" id="1838286"/>
    <lineage>
        <taxon>Bacteria</taxon>
        <taxon>Pseudomonadati</taxon>
        <taxon>Verrucomicrobiota</taxon>
        <taxon>Opitutia</taxon>
        <taxon>Opitutales</taxon>
        <taxon>Opitutaceae</taxon>
        <taxon>Lacunisphaera</taxon>
    </lineage>
</organism>
<keyword evidence="1 3" id="KW-0436">Ligase</keyword>
<dbReference type="EC" id="6.3.4.15" evidence="3"/>
<dbReference type="GO" id="GO:0004077">
    <property type="term" value="F:biotin--[biotin carboxyl-carrier protein] ligase activity"/>
    <property type="evidence" value="ECO:0007669"/>
    <property type="project" value="UniProtKB-EC"/>
</dbReference>
<name>A0A1D8AVG0_9BACT</name>
<accession>A0A1D8AVG0</accession>
<dbReference type="Proteomes" id="UP000095228">
    <property type="component" value="Chromosome"/>
</dbReference>
<evidence type="ECO:0000256" key="1">
    <source>
        <dbReference type="ARBA" id="ARBA00022598"/>
    </source>
</evidence>
<dbReference type="InterPro" id="IPR004143">
    <property type="entry name" value="BPL_LPL_catalytic"/>
</dbReference>
<dbReference type="EMBL" id="CP016094">
    <property type="protein sequence ID" value="AOS44873.1"/>
    <property type="molecule type" value="Genomic_DNA"/>
</dbReference>
<dbReference type="Gene3D" id="3.30.930.10">
    <property type="entry name" value="Bira Bifunctional Protein, Domain 2"/>
    <property type="match status" value="1"/>
</dbReference>
<feature type="domain" description="BPL/LPL catalytic" evidence="2">
    <location>
        <begin position="8"/>
        <end position="186"/>
    </location>
</feature>
<dbReference type="KEGG" id="obg:Verru16b_01942"/>
<sequence length="257" mass="27496">MTAGSGPAGEPMTAGGWKVAHHAVVESTQALARPLPAWSAVVADAQSAGRGQRDRSFTSDAGGLYVSAVVPFDGDALAWRGFALAIGRGVLNALTELGIEDLRLRWPNDLMIGPRKVGGILVEQGGPRTLLVGLGINITNRPWLTDHALRYVAGRLLDHTDRALTGPAQLLEPVLAGMRRAHQEFESRRLAGMAAVLNECWGVPRHVWLEAAGEVELAESQGAFAGIEQDGRVRLARPDGSVVSIPEHHIQRLIEVE</sequence>
<evidence type="ECO:0000259" key="2">
    <source>
        <dbReference type="PROSITE" id="PS51733"/>
    </source>
</evidence>
<evidence type="ECO:0000313" key="4">
    <source>
        <dbReference type="Proteomes" id="UP000095228"/>
    </source>
</evidence>
<dbReference type="InterPro" id="IPR045864">
    <property type="entry name" value="aa-tRNA-synth_II/BPL/LPL"/>
</dbReference>
<dbReference type="PANTHER" id="PTHR12835">
    <property type="entry name" value="BIOTIN PROTEIN LIGASE"/>
    <property type="match status" value="1"/>
</dbReference>
<protein>
    <submittedName>
        <fullName evidence="3">Bifunctional ligase/repressor BirA</fullName>
        <ecNumber evidence="3">6.3.4.15</ecNumber>
    </submittedName>
</protein>
<dbReference type="CDD" id="cd16442">
    <property type="entry name" value="BPL"/>
    <property type="match status" value="1"/>
</dbReference>